<proteinExistence type="predicted"/>
<keyword evidence="1" id="KW-0812">Transmembrane</keyword>
<organism evidence="2 3">
    <name type="scientific">Blastomyces parvus</name>
    <dbReference type="NCBI Taxonomy" id="2060905"/>
    <lineage>
        <taxon>Eukaryota</taxon>
        <taxon>Fungi</taxon>
        <taxon>Dikarya</taxon>
        <taxon>Ascomycota</taxon>
        <taxon>Pezizomycotina</taxon>
        <taxon>Eurotiomycetes</taxon>
        <taxon>Eurotiomycetidae</taxon>
        <taxon>Onygenales</taxon>
        <taxon>Ajellomycetaceae</taxon>
        <taxon>Blastomyces</taxon>
    </lineage>
</organism>
<keyword evidence="3" id="KW-1185">Reference proteome</keyword>
<dbReference type="EMBL" id="PDNC01000107">
    <property type="protein sequence ID" value="PGG99059.1"/>
    <property type="molecule type" value="Genomic_DNA"/>
</dbReference>
<dbReference type="STRING" id="2060905.A0A2B7WR61"/>
<evidence type="ECO:0000313" key="2">
    <source>
        <dbReference type="EMBL" id="PGG99059.1"/>
    </source>
</evidence>
<reference evidence="2 3" key="1">
    <citation type="submission" date="2017-10" db="EMBL/GenBank/DDBJ databases">
        <title>Comparative genomics in systemic dimorphic fungi from Ajellomycetaceae.</title>
        <authorList>
            <person name="Munoz J.F."/>
            <person name="Mcewen J.G."/>
            <person name="Clay O.K."/>
            <person name="Cuomo C.A."/>
        </authorList>
    </citation>
    <scope>NUCLEOTIDE SEQUENCE [LARGE SCALE GENOMIC DNA]</scope>
    <source>
        <strain evidence="2 3">UAMH130</strain>
    </source>
</reference>
<dbReference type="OrthoDB" id="5593235at2759"/>
<dbReference type="AlphaFoldDB" id="A0A2B7WR61"/>
<gene>
    <name evidence="2" type="ORF">GX51_06476</name>
</gene>
<dbReference type="Proteomes" id="UP000224080">
    <property type="component" value="Unassembled WGS sequence"/>
</dbReference>
<evidence type="ECO:0000256" key="1">
    <source>
        <dbReference type="SAM" id="Phobius"/>
    </source>
</evidence>
<protein>
    <submittedName>
        <fullName evidence="2">Uncharacterized protein</fullName>
    </submittedName>
</protein>
<evidence type="ECO:0000313" key="3">
    <source>
        <dbReference type="Proteomes" id="UP000224080"/>
    </source>
</evidence>
<accession>A0A2B7WR61</accession>
<sequence length="509" mass="57023">MFGRTNHARPSLPLAVADGLFSVSAGWAATSLYARRSLKFIIALVSLFLLLACFALFYSPTTFRRAPSPSFANSQDDRTPTPLAKENNITDNQHHHLVVTTTTAAAAAAAAATTTIPFLSLTAHPSLLPSSSSLTPQPARPGPTKPANFKIVAVIFYGRPDRVEILDCYLKRNLVANGGWLDEVYWAPNTDNQADLDWLDKLVPTSPSYKRITVQSEEKGYAKIWDSSVTDPDTLYIKIDDDIIFIDDNAIPKLVSLKLEHDHSFLVSANVVNGAPLPYHHYRTGAIRPYLPELAPPKDSIIINNNYYYNNTNTNTNTTNSNVTSLRKPTWRASQLPYWEGPDDFEFPLDVGNAPYVNHRWLPVHNPNKTAIYRTPIQHALCSPWKENRGKWSLAAQQHFSFLESLERNTTDVYDFARRGVWDMGFERISINFIAIWGRDVIDHLPLVDDEGMLTKSIPKRLRRPVLVATGALASHYAFASQVNDLMQTDILSRYRAYANDLICPGTLP</sequence>
<feature type="transmembrane region" description="Helical" evidence="1">
    <location>
        <begin position="40"/>
        <end position="58"/>
    </location>
</feature>
<keyword evidence="1" id="KW-1133">Transmembrane helix</keyword>
<comment type="caution">
    <text evidence="2">The sequence shown here is derived from an EMBL/GenBank/DDBJ whole genome shotgun (WGS) entry which is preliminary data.</text>
</comment>
<keyword evidence="1" id="KW-0472">Membrane</keyword>
<name>A0A2B7WR61_9EURO</name>